<evidence type="ECO:0000256" key="1">
    <source>
        <dbReference type="ARBA" id="ARBA00022679"/>
    </source>
</evidence>
<dbReference type="SUPFAM" id="SSF53448">
    <property type="entry name" value="Nucleotide-diphospho-sugar transferases"/>
    <property type="match status" value="1"/>
</dbReference>
<evidence type="ECO:0000256" key="6">
    <source>
        <dbReference type="SAM" id="MobiDB-lite"/>
    </source>
</evidence>
<dbReference type="RefSeq" id="WP_138245994.1">
    <property type="nucleotide sequence ID" value="NZ_CP040330.1"/>
</dbReference>
<dbReference type="EMBL" id="CP040330">
    <property type="protein sequence ID" value="QCS43538.1"/>
    <property type="molecule type" value="Genomic_DNA"/>
</dbReference>
<dbReference type="HAMAP" id="MF_02114">
    <property type="entry name" value="CofC"/>
    <property type="match status" value="1"/>
</dbReference>
<dbReference type="KEGG" id="nvr:FEJ81_14710"/>
<dbReference type="GO" id="GO:0043814">
    <property type="term" value="F:phospholactate guanylyltransferase activity"/>
    <property type="evidence" value="ECO:0007669"/>
    <property type="project" value="UniProtKB-EC"/>
</dbReference>
<dbReference type="PANTHER" id="PTHR40392:SF1">
    <property type="entry name" value="2-PHOSPHO-L-LACTATE GUANYLYLTRANSFERASE"/>
    <property type="match status" value="1"/>
</dbReference>
<dbReference type="OrthoDB" id="11179at2157"/>
<reference evidence="8" key="1">
    <citation type="submission" date="2019-05" db="EMBL/GenBank/DDBJ databases">
        <title>Genome sequence and methylation pattern of the halophilic Archaeon Natrinema versiforme BOL5-4.</title>
        <authorList>
            <person name="DasSarma P."/>
            <person name="Anton B.P."/>
            <person name="DasSarma S.L."/>
            <person name="Martinez F.L."/>
            <person name="Guzman D."/>
            <person name="Roberts R.J."/>
            <person name="DasSarma S."/>
        </authorList>
    </citation>
    <scope>NUCLEOTIDE SEQUENCE [LARGE SCALE GENOMIC DNA]</scope>
    <source>
        <strain evidence="8">BOL5-4</strain>
    </source>
</reference>
<dbReference type="GeneID" id="40266549"/>
<dbReference type="UniPathway" id="UPA00071"/>
<keyword evidence="2 5" id="KW-0548">Nucleotidyltransferase</keyword>
<comment type="subunit">
    <text evidence="5">Homodimer.</text>
</comment>
<dbReference type="Gene3D" id="6.10.140.50">
    <property type="match status" value="1"/>
</dbReference>
<organism evidence="7 8">
    <name type="scientific">Natrinema versiforme</name>
    <dbReference type="NCBI Taxonomy" id="88724"/>
    <lineage>
        <taxon>Archaea</taxon>
        <taxon>Methanobacteriati</taxon>
        <taxon>Methanobacteriota</taxon>
        <taxon>Stenosarchaea group</taxon>
        <taxon>Halobacteria</taxon>
        <taxon>Halobacteriales</taxon>
        <taxon>Natrialbaceae</taxon>
        <taxon>Natrinema</taxon>
    </lineage>
</organism>
<keyword evidence="1 5" id="KW-0808">Transferase</keyword>
<dbReference type="EC" id="2.7.7.68" evidence="5"/>
<evidence type="ECO:0000256" key="2">
    <source>
        <dbReference type="ARBA" id="ARBA00022695"/>
    </source>
</evidence>
<keyword evidence="4 5" id="KW-0342">GTP-binding</keyword>
<feature type="compositionally biased region" description="Acidic residues" evidence="6">
    <location>
        <begin position="92"/>
        <end position="102"/>
    </location>
</feature>
<comment type="function">
    <text evidence="5">Guanylyltransferase that catalyzes the activation of (2S)-2-phospholactate (2-PL) as (2S)-lactyl-2-diphospho-5'-guanosine, via the condensation of 2-PL with GTP. It is involved in the biosynthesis of coenzyme F420, a hydride carrier cofactor.</text>
</comment>
<comment type="catalytic activity">
    <reaction evidence="5">
        <text>(2S)-2-phospholactate + GTP + H(+) = (2S)-lactyl-2-diphospho-5'-guanosine + diphosphate</text>
        <dbReference type="Rhea" id="RHEA:63424"/>
        <dbReference type="ChEBI" id="CHEBI:15378"/>
        <dbReference type="ChEBI" id="CHEBI:33019"/>
        <dbReference type="ChEBI" id="CHEBI:37565"/>
        <dbReference type="ChEBI" id="CHEBI:59435"/>
        <dbReference type="ChEBI" id="CHEBI:59906"/>
        <dbReference type="EC" id="2.7.7.68"/>
    </reaction>
</comment>
<evidence type="ECO:0000256" key="3">
    <source>
        <dbReference type="ARBA" id="ARBA00022741"/>
    </source>
</evidence>
<sequence>MRVVVPFAAETPKTRLESVLTPAERSAVARAMLADVLGAIVDAGHEPTVVSTASLALEDLELPSEVAASTSITVDDRSLTDAVNARLPGTDGNEDGESESDDAATAPDREPVAVVMADLALATADALEELLSASADVAIAPGRGGGTNALVVRHPEFRVDYHGTSYLDHCEIAREVGATLETIDSFRLATDIDEPADLVEVLVHGCEGDRAPARLRELGFELDDRAGRVDIARSEDRARK</sequence>
<dbReference type="Pfam" id="PF01983">
    <property type="entry name" value="CofC"/>
    <property type="match status" value="1"/>
</dbReference>
<comment type="similarity">
    <text evidence="5">Belongs to the CofC family.</text>
</comment>
<dbReference type="NCBIfam" id="TIGR03552">
    <property type="entry name" value="F420_cofC"/>
    <property type="match status" value="1"/>
</dbReference>
<evidence type="ECO:0000256" key="4">
    <source>
        <dbReference type="ARBA" id="ARBA00023134"/>
    </source>
</evidence>
<dbReference type="Gene3D" id="3.90.550.10">
    <property type="entry name" value="Spore Coat Polysaccharide Biosynthesis Protein SpsA, Chain A"/>
    <property type="match status" value="1"/>
</dbReference>
<evidence type="ECO:0000313" key="8">
    <source>
        <dbReference type="Proteomes" id="UP000302218"/>
    </source>
</evidence>
<keyword evidence="3 5" id="KW-0547">Nucleotide-binding</keyword>
<proteinExistence type="inferred from homology"/>
<comment type="pathway">
    <text evidence="5">Cofactor biosynthesis; coenzyme F420 biosynthesis.</text>
</comment>
<accession>A0A4P8WJA0</accession>
<name>A0A4P8WJA0_9EURY</name>
<dbReference type="InterPro" id="IPR029044">
    <property type="entry name" value="Nucleotide-diphossugar_trans"/>
</dbReference>
<dbReference type="GO" id="GO:0052645">
    <property type="term" value="P:F420-0 metabolic process"/>
    <property type="evidence" value="ECO:0007669"/>
    <property type="project" value="UniProtKB-UniRule"/>
</dbReference>
<feature type="region of interest" description="Disordered" evidence="6">
    <location>
        <begin position="84"/>
        <end position="109"/>
    </location>
</feature>
<evidence type="ECO:0000256" key="5">
    <source>
        <dbReference type="HAMAP-Rule" id="MF_02114"/>
    </source>
</evidence>
<evidence type="ECO:0000313" key="7">
    <source>
        <dbReference type="EMBL" id="QCS43538.1"/>
    </source>
</evidence>
<dbReference type="PANTHER" id="PTHR40392">
    <property type="entry name" value="2-PHOSPHO-L-LACTATE GUANYLYLTRANSFERASE"/>
    <property type="match status" value="1"/>
</dbReference>
<dbReference type="Proteomes" id="UP000302218">
    <property type="component" value="Chromosome"/>
</dbReference>
<protein>
    <recommendedName>
        <fullName evidence="5">2-phospho-L-lactate guanylyltransferase</fullName>
        <shortName evidence="5">LP guanylyltransferase</shortName>
        <ecNumber evidence="5">2.7.7.68</ecNumber>
    </recommendedName>
</protein>
<dbReference type="InterPro" id="IPR002835">
    <property type="entry name" value="CofC"/>
</dbReference>
<dbReference type="GO" id="GO:0005525">
    <property type="term" value="F:GTP binding"/>
    <property type="evidence" value="ECO:0007669"/>
    <property type="project" value="UniProtKB-KW"/>
</dbReference>
<gene>
    <name evidence="5 7" type="primary">cofC</name>
    <name evidence="7" type="ORF">FEJ81_14710</name>
</gene>
<dbReference type="AlphaFoldDB" id="A0A4P8WJA0"/>